<dbReference type="EMBL" id="UZAU01000840">
    <property type="status" value="NOT_ANNOTATED_CDS"/>
    <property type="molecule type" value="Genomic_DNA"/>
</dbReference>
<dbReference type="Pfam" id="PF02458">
    <property type="entry name" value="Transferase"/>
    <property type="match status" value="1"/>
</dbReference>
<reference evidence="3" key="1">
    <citation type="submission" date="2021-03" db="UniProtKB">
        <authorList>
            <consortium name="EnsemblPlants"/>
        </authorList>
    </citation>
    <scope>IDENTIFICATION</scope>
</reference>
<sequence length="211" mass="23583">MLFNPLSLLGRSYFRCSGSFGVLNSPLILIQVTRLACGGFIFALRLNHTMAIAAGLVQFMTALGEIARGADSPSIPPVWQRELLNARNPPRVTCEHREYDQVVTPRVPSYPWMTWLTAFLGPTEVWLRKLVPPQFHKASTFEFLLHACGNAACSFEDGPRGRGAIICIVNERSRFNPPLPRGYYGNGFAFPVAVTLMRSFARIQLGMHWSL</sequence>
<evidence type="ECO:0000256" key="2">
    <source>
        <dbReference type="ARBA" id="ARBA00022679"/>
    </source>
</evidence>
<dbReference type="PANTHER" id="PTHR31147">
    <property type="entry name" value="ACYL TRANSFERASE 4"/>
    <property type="match status" value="1"/>
</dbReference>
<proteinExistence type="inferred from homology"/>
<dbReference type="InterPro" id="IPR023213">
    <property type="entry name" value="CAT-like_dom_sf"/>
</dbReference>
<accession>A0A803RBS1</accession>
<evidence type="ECO:0000313" key="3">
    <source>
        <dbReference type="EnsemblPlants" id="cds.novel_model_7515_5bd9a17a"/>
    </source>
</evidence>
<comment type="similarity">
    <text evidence="1">Belongs to the plant acyltransferase family.</text>
</comment>
<dbReference type="AlphaFoldDB" id="A0A803RBS1"/>
<organism evidence="3 4">
    <name type="scientific">Cannabis sativa</name>
    <name type="common">Hemp</name>
    <name type="synonym">Marijuana</name>
    <dbReference type="NCBI Taxonomy" id="3483"/>
    <lineage>
        <taxon>Eukaryota</taxon>
        <taxon>Viridiplantae</taxon>
        <taxon>Streptophyta</taxon>
        <taxon>Embryophyta</taxon>
        <taxon>Tracheophyta</taxon>
        <taxon>Spermatophyta</taxon>
        <taxon>Magnoliopsida</taxon>
        <taxon>eudicotyledons</taxon>
        <taxon>Gunneridae</taxon>
        <taxon>Pentapetalae</taxon>
        <taxon>rosids</taxon>
        <taxon>fabids</taxon>
        <taxon>Rosales</taxon>
        <taxon>Cannabaceae</taxon>
        <taxon>Cannabis</taxon>
    </lineage>
</organism>
<dbReference type="Proteomes" id="UP000596661">
    <property type="component" value="Unassembled WGS sequence"/>
</dbReference>
<dbReference type="EnsemblPlants" id="novel_model_7515_5bd9a17a">
    <property type="protein sequence ID" value="cds.novel_model_7515_5bd9a17a"/>
    <property type="gene ID" value="novel_gene_4010_5bd9a17a"/>
</dbReference>
<keyword evidence="2" id="KW-0808">Transferase</keyword>
<name>A0A803RBS1_CANSA</name>
<dbReference type="InterPro" id="IPR050898">
    <property type="entry name" value="Plant_acyltransferase"/>
</dbReference>
<protein>
    <submittedName>
        <fullName evidence="3">Uncharacterized protein</fullName>
    </submittedName>
</protein>
<dbReference type="GO" id="GO:0016740">
    <property type="term" value="F:transferase activity"/>
    <property type="evidence" value="ECO:0007669"/>
    <property type="project" value="UniProtKB-KW"/>
</dbReference>
<evidence type="ECO:0000313" key="4">
    <source>
        <dbReference type="Proteomes" id="UP000596661"/>
    </source>
</evidence>
<dbReference type="Gramene" id="novel_model_7515_5bd9a17a">
    <property type="protein sequence ID" value="cds.novel_model_7515_5bd9a17a"/>
    <property type="gene ID" value="novel_gene_4010_5bd9a17a"/>
</dbReference>
<dbReference type="Gene3D" id="3.30.559.10">
    <property type="entry name" value="Chloramphenicol acetyltransferase-like domain"/>
    <property type="match status" value="2"/>
</dbReference>
<dbReference type="GO" id="GO:0009836">
    <property type="term" value="P:fruit ripening, climacteric"/>
    <property type="evidence" value="ECO:0007669"/>
    <property type="project" value="UniProtKB-ARBA"/>
</dbReference>
<dbReference type="PANTHER" id="PTHR31147:SF66">
    <property type="entry name" value="OS05G0315700 PROTEIN"/>
    <property type="match status" value="1"/>
</dbReference>
<evidence type="ECO:0000256" key="1">
    <source>
        <dbReference type="ARBA" id="ARBA00009861"/>
    </source>
</evidence>
<keyword evidence="4" id="KW-1185">Reference proteome</keyword>